<dbReference type="Gene3D" id="1.25.40.10">
    <property type="entry name" value="Tetratricopeptide repeat domain"/>
    <property type="match status" value="1"/>
</dbReference>
<protein>
    <submittedName>
        <fullName evidence="1">Uncharacterized protein (DUF924 family)</fullName>
    </submittedName>
</protein>
<evidence type="ECO:0000313" key="1">
    <source>
        <dbReference type="EMBL" id="MBB5207369.1"/>
    </source>
</evidence>
<dbReference type="RefSeq" id="WP_183959881.1">
    <property type="nucleotide sequence ID" value="NZ_JACHHP010000001.1"/>
</dbReference>
<sequence length="181" mass="20508">MNTQRNIEAVIGFWRDAGPQRWFAQDDAFDTRFRERFLDAHHAAARRERDAWADTPDGVLALLILLDQFPRNAFRGTAHMFATDGLALHFTERALAAGFDARIEAALRPFVYMPLMHSEAVSDQDRCVACMQPIGGESLKYAEVHRDIIRRFGRFPHRNPMLGRETTSAERAFLDAGGFAG</sequence>
<dbReference type="InterPro" id="IPR010323">
    <property type="entry name" value="DUF924"/>
</dbReference>
<dbReference type="EMBL" id="JACHHP010000001">
    <property type="protein sequence ID" value="MBB5207369.1"/>
    <property type="molecule type" value="Genomic_DNA"/>
</dbReference>
<gene>
    <name evidence="1" type="ORF">HNQ52_000885</name>
</gene>
<reference evidence="1 2" key="1">
    <citation type="submission" date="2020-08" db="EMBL/GenBank/DDBJ databases">
        <title>Genomic Encyclopedia of Type Strains, Phase IV (KMG-IV): sequencing the most valuable type-strain genomes for metagenomic binning, comparative biology and taxonomic classification.</title>
        <authorList>
            <person name="Goeker M."/>
        </authorList>
    </citation>
    <scope>NUCLEOTIDE SEQUENCE [LARGE SCALE GENOMIC DNA]</scope>
    <source>
        <strain evidence="1 2">DSM 24163</strain>
    </source>
</reference>
<keyword evidence="2" id="KW-1185">Reference proteome</keyword>
<dbReference type="InterPro" id="IPR011990">
    <property type="entry name" value="TPR-like_helical_dom_sf"/>
</dbReference>
<dbReference type="AlphaFoldDB" id="A0A7W8FZM9"/>
<dbReference type="Gene3D" id="1.20.58.320">
    <property type="entry name" value="TPR-like"/>
    <property type="match status" value="1"/>
</dbReference>
<organism evidence="1 2">
    <name type="scientific">Chiayiivirga flava</name>
    <dbReference type="NCBI Taxonomy" id="659595"/>
    <lineage>
        <taxon>Bacteria</taxon>
        <taxon>Pseudomonadati</taxon>
        <taxon>Pseudomonadota</taxon>
        <taxon>Gammaproteobacteria</taxon>
        <taxon>Lysobacterales</taxon>
        <taxon>Lysobacteraceae</taxon>
        <taxon>Chiayiivirga</taxon>
    </lineage>
</organism>
<evidence type="ECO:0000313" key="2">
    <source>
        <dbReference type="Proteomes" id="UP000521199"/>
    </source>
</evidence>
<name>A0A7W8FZM9_9GAMM</name>
<proteinExistence type="predicted"/>
<dbReference type="SUPFAM" id="SSF48452">
    <property type="entry name" value="TPR-like"/>
    <property type="match status" value="1"/>
</dbReference>
<comment type="caution">
    <text evidence="1">The sequence shown here is derived from an EMBL/GenBank/DDBJ whole genome shotgun (WGS) entry which is preliminary data.</text>
</comment>
<accession>A0A7W8FZM9</accession>
<dbReference type="Proteomes" id="UP000521199">
    <property type="component" value="Unassembled WGS sequence"/>
</dbReference>
<dbReference type="Pfam" id="PF06041">
    <property type="entry name" value="DUF924"/>
    <property type="match status" value="1"/>
</dbReference>